<sequence>MRKIRKPAQFLSQLVLIYNTPFNRLENTRNERTQKHLAAKATRSLIDRTPQVPDPAVLLTKNKLPSDYELLIYWGKRNVLKEKVTEEEKVKVFPKAENKKGILSNYVEQSLLGFGLSGIAIAIRMHLFALGHCSLPSSWQHQTYNSMLEEEQALQATYTTSWRMKPVYLSLYSCLMMNWRLSPKDSRKLSWRNSFKP</sequence>
<dbReference type="EMBL" id="BKCP01004616">
    <property type="protein sequence ID" value="GER32540.1"/>
    <property type="molecule type" value="Genomic_DNA"/>
</dbReference>
<comment type="caution">
    <text evidence="1">The sequence shown here is derived from an EMBL/GenBank/DDBJ whole genome shotgun (WGS) entry which is preliminary data.</text>
</comment>
<gene>
    <name evidence="1" type="ORF">STAS_08607</name>
</gene>
<dbReference type="Proteomes" id="UP000325081">
    <property type="component" value="Unassembled WGS sequence"/>
</dbReference>
<protein>
    <submittedName>
        <fullName evidence="1">Uncharacterized protein</fullName>
    </submittedName>
</protein>
<evidence type="ECO:0000313" key="2">
    <source>
        <dbReference type="Proteomes" id="UP000325081"/>
    </source>
</evidence>
<accession>A0A5A7PIC8</accession>
<dbReference type="AlphaFoldDB" id="A0A5A7PIC8"/>
<evidence type="ECO:0000313" key="1">
    <source>
        <dbReference type="EMBL" id="GER32540.1"/>
    </source>
</evidence>
<organism evidence="1 2">
    <name type="scientific">Striga asiatica</name>
    <name type="common">Asiatic witchweed</name>
    <name type="synonym">Buchnera asiatica</name>
    <dbReference type="NCBI Taxonomy" id="4170"/>
    <lineage>
        <taxon>Eukaryota</taxon>
        <taxon>Viridiplantae</taxon>
        <taxon>Streptophyta</taxon>
        <taxon>Embryophyta</taxon>
        <taxon>Tracheophyta</taxon>
        <taxon>Spermatophyta</taxon>
        <taxon>Magnoliopsida</taxon>
        <taxon>eudicotyledons</taxon>
        <taxon>Gunneridae</taxon>
        <taxon>Pentapetalae</taxon>
        <taxon>asterids</taxon>
        <taxon>lamiids</taxon>
        <taxon>Lamiales</taxon>
        <taxon>Orobanchaceae</taxon>
        <taxon>Buchnereae</taxon>
        <taxon>Striga</taxon>
    </lineage>
</organism>
<proteinExistence type="predicted"/>
<reference evidence="2" key="1">
    <citation type="journal article" date="2019" name="Curr. Biol.">
        <title>Genome Sequence of Striga asiatica Provides Insight into the Evolution of Plant Parasitism.</title>
        <authorList>
            <person name="Yoshida S."/>
            <person name="Kim S."/>
            <person name="Wafula E.K."/>
            <person name="Tanskanen J."/>
            <person name="Kim Y.M."/>
            <person name="Honaas L."/>
            <person name="Yang Z."/>
            <person name="Spallek T."/>
            <person name="Conn C.E."/>
            <person name="Ichihashi Y."/>
            <person name="Cheong K."/>
            <person name="Cui S."/>
            <person name="Der J.P."/>
            <person name="Gundlach H."/>
            <person name="Jiao Y."/>
            <person name="Hori C."/>
            <person name="Ishida J.K."/>
            <person name="Kasahara H."/>
            <person name="Kiba T."/>
            <person name="Kim M.S."/>
            <person name="Koo N."/>
            <person name="Laohavisit A."/>
            <person name="Lee Y.H."/>
            <person name="Lumba S."/>
            <person name="McCourt P."/>
            <person name="Mortimer J.C."/>
            <person name="Mutuku J.M."/>
            <person name="Nomura T."/>
            <person name="Sasaki-Sekimoto Y."/>
            <person name="Seto Y."/>
            <person name="Wang Y."/>
            <person name="Wakatake T."/>
            <person name="Sakakibara H."/>
            <person name="Demura T."/>
            <person name="Yamaguchi S."/>
            <person name="Yoneyama K."/>
            <person name="Manabe R.I."/>
            <person name="Nelson D.C."/>
            <person name="Schulman A.H."/>
            <person name="Timko M.P."/>
            <person name="dePamphilis C.W."/>
            <person name="Choi D."/>
            <person name="Shirasu K."/>
        </authorList>
    </citation>
    <scope>NUCLEOTIDE SEQUENCE [LARGE SCALE GENOMIC DNA]</scope>
    <source>
        <strain evidence="2">cv. UVA1</strain>
    </source>
</reference>
<keyword evidence="2" id="KW-1185">Reference proteome</keyword>
<name>A0A5A7PIC8_STRAF</name>